<dbReference type="InterPro" id="IPR017853">
    <property type="entry name" value="GH"/>
</dbReference>
<sequence>MVAWYEEGATFRQFAGVARDRPDLVHLATDRYLRLARQMGATTIWPTVLVYGEPLYPSTYNLAFGEQRSDVLAGFLLGAKRYGLKVSPEFHPRADELLWAPRDPVAFARRLLTSGTRQPNLLARDGSVRRPPYYNALDPDVRRWYRQVIGDLAMRYRESSTFVGITLRVSEWANPAFNNLVSLDWGYDAATVRRFLGDTAVVPPTAFDLQSDTPDAAVARHTFLTGVPREAWVDWRCRQLRDVLADIVATVRAARPDLVVSLHFSAMTRDRDPALDRQRLRELGLDPWLLRDLPGLELVEGRLAYGSKQLDPVERLAMRTAAGASGAFAAFVPAGQRPRTLITMQYMGVPFPLFMHNEQIGWPSTKREPWITSASEPPGRLKLARYAEMVGLHDVHSVGDGGNGYVFVDDGLRTFTKEFATLPRVPFERVDIRADSVVLWRHDRYFYVVNVSAKTASRVVRAANVDSVEALGSGVTIPLSDGGFPLTFQAYELRSFRADRAPSALNLEVPNAPR</sequence>
<evidence type="ECO:0000313" key="2">
    <source>
        <dbReference type="Proteomes" id="UP000048984"/>
    </source>
</evidence>
<gene>
    <name evidence="1" type="ORF">ABB55_06320</name>
</gene>
<protein>
    <recommendedName>
        <fullName evidence="3">Glycoside hydrolase family 42 N-terminal domain-containing protein</fullName>
    </recommendedName>
</protein>
<dbReference type="Proteomes" id="UP000048984">
    <property type="component" value="Unassembled WGS sequence"/>
</dbReference>
<dbReference type="SUPFAM" id="SSF51445">
    <property type="entry name" value="(Trans)glycosidases"/>
    <property type="match status" value="1"/>
</dbReference>
<reference evidence="1 2" key="1">
    <citation type="submission" date="2015-09" db="EMBL/GenBank/DDBJ databases">
        <authorList>
            <consortium name="Swine Surveillance"/>
        </authorList>
    </citation>
    <scope>NUCLEOTIDE SEQUENCE [LARGE SCALE GENOMIC DNA]</scope>
    <source>
        <strain evidence="1 2">16</strain>
    </source>
</reference>
<keyword evidence="2" id="KW-1185">Reference proteome</keyword>
<reference evidence="1 2" key="2">
    <citation type="submission" date="2015-10" db="EMBL/GenBank/DDBJ databases">
        <title>Draft Genome Sequence of Prosthecomicrobium hirschii ATCC 27832.</title>
        <authorList>
            <person name="Daniel J."/>
            <person name="Givan S.A."/>
            <person name="Brun Y.V."/>
            <person name="Brown P.J."/>
        </authorList>
    </citation>
    <scope>NUCLEOTIDE SEQUENCE [LARGE SCALE GENOMIC DNA]</scope>
    <source>
        <strain evidence="1 2">16</strain>
    </source>
</reference>
<comment type="caution">
    <text evidence="1">The sequence shown here is derived from an EMBL/GenBank/DDBJ whole genome shotgun (WGS) entry which is preliminary data.</text>
</comment>
<evidence type="ECO:0000313" key="1">
    <source>
        <dbReference type="EMBL" id="KPL51889.1"/>
    </source>
</evidence>
<evidence type="ECO:0008006" key="3">
    <source>
        <dbReference type="Google" id="ProtNLM"/>
    </source>
</evidence>
<proteinExistence type="predicted"/>
<dbReference type="STRING" id="665126.ABB55_06320"/>
<organism evidence="1 2">
    <name type="scientific">Prosthecodimorpha hirschii</name>
    <dbReference type="NCBI Taxonomy" id="665126"/>
    <lineage>
        <taxon>Bacteria</taxon>
        <taxon>Pseudomonadati</taxon>
        <taxon>Pseudomonadota</taxon>
        <taxon>Alphaproteobacteria</taxon>
        <taxon>Hyphomicrobiales</taxon>
        <taxon>Ancalomicrobiaceae</taxon>
        <taxon>Prosthecodimorpha</taxon>
    </lineage>
</organism>
<name>A0A0N8GEL9_9HYPH</name>
<dbReference type="Gene3D" id="3.20.20.80">
    <property type="entry name" value="Glycosidases"/>
    <property type="match status" value="1"/>
</dbReference>
<accession>A0A0N8GEL9</accession>
<dbReference type="EMBL" id="LJYW01000001">
    <property type="protein sequence ID" value="KPL51889.1"/>
    <property type="molecule type" value="Genomic_DNA"/>
</dbReference>
<dbReference type="AlphaFoldDB" id="A0A0N8GEL9"/>
<dbReference type="RefSeq" id="WP_054358052.1">
    <property type="nucleotide sequence ID" value="NZ_LJYW01000001.1"/>
</dbReference>